<dbReference type="Proteomes" id="UP000790377">
    <property type="component" value="Unassembled WGS sequence"/>
</dbReference>
<evidence type="ECO:0000313" key="1">
    <source>
        <dbReference type="EMBL" id="KAH7903871.1"/>
    </source>
</evidence>
<keyword evidence="2" id="KW-1185">Reference proteome</keyword>
<gene>
    <name evidence="1" type="ORF">BJ138DRAFT_984432</name>
</gene>
<accession>A0ACB7ZSH4</accession>
<feature type="non-terminal residue" evidence="1">
    <location>
        <position position="1"/>
    </location>
</feature>
<comment type="caution">
    <text evidence="1">The sequence shown here is derived from an EMBL/GenBank/DDBJ whole genome shotgun (WGS) entry which is preliminary data.</text>
</comment>
<dbReference type="EMBL" id="MU268717">
    <property type="protein sequence ID" value="KAH7903871.1"/>
    <property type="molecule type" value="Genomic_DNA"/>
</dbReference>
<protein>
    <submittedName>
        <fullName evidence="1">GH3 auxin-responsive promoter</fullName>
    </submittedName>
</protein>
<proteinExistence type="predicted"/>
<sequence>PITTLSPELQIRLKEHTEGLLNDIINTNLQTRFVQEFDGLREFRDAIEMLKDRSAHEAWECYRDSVPLTNYGTYEPFISRFLEEPCKEEDVKDLLSPGLPFCLAKSSGTSGKAAKLFPKYHHQFMGTAPGRNLCRPKTCHIVSMTYLQVIDVLRNEGKSTKVIVTVSSSGRVRMHYDLGIEKDHEMIKMTLPNTTSPIAVGHIRNYRSYLLMHALFALAEERLTSFRTVFSTLFLDLIMYMEEEWPTLLNSIKNGIMPDFEDMHHVREYLEPKLLPNPSRAQQLLEIGESKADPGWLFRIWPDLRQVKCIVTGVFATTLPKLRHYLGPDVLINSGSIGASEASIGVSYSFTDLNLFKVRTEEFIEYLDITKDPSPANLVPAWELETGRRYEIFLTTRNGLWRYCLGDIIEVAGFEPDGGMPLLRYVERSNLELRLSPLVSITETQIIEGILAGEKSLGKVNEFTVIIDERASPRRFGYFVELQDALKPNAHLALREVHDELRRINHNVNLDFTNRAIGEPTIRILKPGTFSEYRQWRVGIARTAAGQIKVPVFVTDQATKEWLRERVMHELLYPADD</sequence>
<reference evidence="1" key="1">
    <citation type="journal article" date="2021" name="New Phytol.">
        <title>Evolutionary innovations through gain and loss of genes in the ectomycorrhizal Boletales.</title>
        <authorList>
            <person name="Wu G."/>
            <person name="Miyauchi S."/>
            <person name="Morin E."/>
            <person name="Kuo A."/>
            <person name="Drula E."/>
            <person name="Varga T."/>
            <person name="Kohler A."/>
            <person name="Feng B."/>
            <person name="Cao Y."/>
            <person name="Lipzen A."/>
            <person name="Daum C."/>
            <person name="Hundley H."/>
            <person name="Pangilinan J."/>
            <person name="Johnson J."/>
            <person name="Barry K."/>
            <person name="LaButti K."/>
            <person name="Ng V."/>
            <person name="Ahrendt S."/>
            <person name="Min B."/>
            <person name="Choi I.G."/>
            <person name="Park H."/>
            <person name="Plett J.M."/>
            <person name="Magnuson J."/>
            <person name="Spatafora J.W."/>
            <person name="Nagy L.G."/>
            <person name="Henrissat B."/>
            <person name="Grigoriev I.V."/>
            <person name="Yang Z.L."/>
            <person name="Xu J."/>
            <person name="Martin F.M."/>
        </authorList>
    </citation>
    <scope>NUCLEOTIDE SEQUENCE</scope>
    <source>
        <strain evidence="1">ATCC 28755</strain>
    </source>
</reference>
<organism evidence="1 2">
    <name type="scientific">Hygrophoropsis aurantiaca</name>
    <dbReference type="NCBI Taxonomy" id="72124"/>
    <lineage>
        <taxon>Eukaryota</taxon>
        <taxon>Fungi</taxon>
        <taxon>Dikarya</taxon>
        <taxon>Basidiomycota</taxon>
        <taxon>Agaricomycotina</taxon>
        <taxon>Agaricomycetes</taxon>
        <taxon>Agaricomycetidae</taxon>
        <taxon>Boletales</taxon>
        <taxon>Coniophorineae</taxon>
        <taxon>Hygrophoropsidaceae</taxon>
        <taxon>Hygrophoropsis</taxon>
    </lineage>
</organism>
<evidence type="ECO:0000313" key="2">
    <source>
        <dbReference type="Proteomes" id="UP000790377"/>
    </source>
</evidence>
<name>A0ACB7ZSH4_9AGAM</name>
<feature type="non-terminal residue" evidence="1">
    <location>
        <position position="577"/>
    </location>
</feature>